<gene>
    <name evidence="4" type="ORF">HGA05_11000</name>
</gene>
<comment type="subcellular location">
    <subcellularLocation>
        <location evidence="1">Membrane</location>
    </subcellularLocation>
</comment>
<evidence type="ECO:0000313" key="5">
    <source>
        <dbReference type="Proteomes" id="UP000563898"/>
    </source>
</evidence>
<dbReference type="RefSeq" id="WP_006367860.1">
    <property type="nucleotide sequence ID" value="NZ_CP116236.1"/>
</dbReference>
<evidence type="ECO:0008006" key="6">
    <source>
        <dbReference type="Google" id="ProtNLM"/>
    </source>
</evidence>
<feature type="transmembrane region" description="Helical" evidence="3">
    <location>
        <begin position="47"/>
        <end position="71"/>
    </location>
</feature>
<accession>A0A846WK93</accession>
<evidence type="ECO:0000313" key="4">
    <source>
        <dbReference type="EMBL" id="NKY02104.1"/>
    </source>
</evidence>
<dbReference type="Proteomes" id="UP000563898">
    <property type="component" value="Unassembled WGS sequence"/>
</dbReference>
<protein>
    <recommendedName>
        <fullName evidence="6">Mce-associated membrane protein</fullName>
    </recommendedName>
</protein>
<keyword evidence="3" id="KW-1133">Transmembrane helix</keyword>
<dbReference type="AlphaFoldDB" id="A0A846WK93"/>
<dbReference type="PANTHER" id="PTHR37042">
    <property type="entry name" value="OUTER MEMBRANE PROTEIN RV1973"/>
    <property type="match status" value="1"/>
</dbReference>
<dbReference type="EMBL" id="JAAXPC010000005">
    <property type="protein sequence ID" value="NKY02104.1"/>
    <property type="molecule type" value="Genomic_DNA"/>
</dbReference>
<proteinExistence type="predicted"/>
<evidence type="ECO:0000256" key="1">
    <source>
        <dbReference type="ARBA" id="ARBA00004370"/>
    </source>
</evidence>
<comment type="caution">
    <text evidence="4">The sequence shown here is derived from an EMBL/GenBank/DDBJ whole genome shotgun (WGS) entry which is preliminary data.</text>
</comment>
<dbReference type="GO" id="GO:0016020">
    <property type="term" value="C:membrane"/>
    <property type="evidence" value="ECO:0007669"/>
    <property type="project" value="UniProtKB-SubCell"/>
</dbReference>
<evidence type="ECO:0000256" key="3">
    <source>
        <dbReference type="SAM" id="Phobius"/>
    </source>
</evidence>
<organism evidence="4 5">
    <name type="scientific">Gordonia polyisoprenivorans</name>
    <dbReference type="NCBI Taxonomy" id="84595"/>
    <lineage>
        <taxon>Bacteria</taxon>
        <taxon>Bacillati</taxon>
        <taxon>Actinomycetota</taxon>
        <taxon>Actinomycetes</taxon>
        <taxon>Mycobacteriales</taxon>
        <taxon>Gordoniaceae</taxon>
        <taxon>Gordonia</taxon>
    </lineage>
</organism>
<keyword evidence="2 3" id="KW-0472">Membrane</keyword>
<dbReference type="PANTHER" id="PTHR37042:SF4">
    <property type="entry name" value="OUTER MEMBRANE PROTEIN RV1973"/>
    <property type="match status" value="1"/>
</dbReference>
<evidence type="ECO:0000256" key="2">
    <source>
        <dbReference type="ARBA" id="ARBA00023136"/>
    </source>
</evidence>
<name>A0A846WK93_9ACTN</name>
<sequence length="198" mass="21185">MPWPTPPTSASPSIRADRAARRELRRAVDDLDEVRRANGRIAPLSRWWWTASALVVTAALVVAGFGVAAWVRAANSWTDADFTDVATDVVAELLSPDPTAPQRVRSVLDDATGAFYDEFAQSADSYTAFVRRSGTAASATIDGTGIVTRTTDSAVVLVAATVGYQQTGQAVADRTFRLRLAVTDDSGRLKVAAVQYLP</sequence>
<reference evidence="4 5" key="1">
    <citation type="submission" date="2020-04" db="EMBL/GenBank/DDBJ databases">
        <title>MicrobeNet Type strains.</title>
        <authorList>
            <person name="Nicholson A.C."/>
        </authorList>
    </citation>
    <scope>NUCLEOTIDE SEQUENCE [LARGE SCALE GENOMIC DNA]</scope>
    <source>
        <strain evidence="4 5">ATCC BAA-14</strain>
    </source>
</reference>
<keyword evidence="3" id="KW-0812">Transmembrane</keyword>